<dbReference type="Proteomes" id="UP000521943">
    <property type="component" value="Unassembled WGS sequence"/>
</dbReference>
<dbReference type="EMBL" id="JACGCI010000043">
    <property type="protein sequence ID" value="KAF6752708.1"/>
    <property type="molecule type" value="Genomic_DNA"/>
</dbReference>
<sequence length="328" mass="35713">MPSARYAPSLTPTSVKRVHRSYQLTEYDKQLLSLIGEMKGRYTTEIELRQQVLLYGILERALDIHQDDEGREGFSALGALDGEPIMGPPKSKSVSSIFGSVGYSRRGKDAGTQGTTRPLNVPGKVAAVTAESSKTRVATPIHDRYAKGREEGGRAGSQKVTGRSKPLPELPPPEEIEEGDGEGPMGGLDVARRGLGSQQREHGKQLKRLSAAVENLAASGSAHLTDRTMKVLSVLADMIEVYPVNHGAGGPSTEARGKGYGDRVVRLERNTTLKGAREERDMVLVRRSRSLVASSSDVVMPRPGMERAGRYMENRKRRLEREGNVGID</sequence>
<evidence type="ECO:0000313" key="2">
    <source>
        <dbReference type="EMBL" id="KAF6752708.1"/>
    </source>
</evidence>
<gene>
    <name evidence="2" type="ORF">DFP72DRAFT_1133133</name>
</gene>
<dbReference type="AlphaFoldDB" id="A0A8H6HVP2"/>
<feature type="compositionally biased region" description="Acidic residues" evidence="1">
    <location>
        <begin position="172"/>
        <end position="181"/>
    </location>
</feature>
<evidence type="ECO:0000256" key="1">
    <source>
        <dbReference type="SAM" id="MobiDB-lite"/>
    </source>
</evidence>
<protein>
    <submittedName>
        <fullName evidence="2">Uncharacterized protein</fullName>
    </submittedName>
</protein>
<accession>A0A8H6HVP2</accession>
<keyword evidence="3" id="KW-1185">Reference proteome</keyword>
<reference evidence="2 3" key="1">
    <citation type="submission" date="2020-07" db="EMBL/GenBank/DDBJ databases">
        <title>Comparative genomics of pyrophilous fungi reveals a link between fire events and developmental genes.</title>
        <authorList>
            <consortium name="DOE Joint Genome Institute"/>
            <person name="Steindorff A.S."/>
            <person name="Carver A."/>
            <person name="Calhoun S."/>
            <person name="Stillman K."/>
            <person name="Liu H."/>
            <person name="Lipzen A."/>
            <person name="Pangilinan J."/>
            <person name="Labutti K."/>
            <person name="Bruns T.D."/>
            <person name="Grigoriev I.V."/>
        </authorList>
    </citation>
    <scope>NUCLEOTIDE SEQUENCE [LARGE SCALE GENOMIC DNA]</scope>
    <source>
        <strain evidence="2 3">CBS 144469</strain>
    </source>
</reference>
<feature type="compositionally biased region" description="Basic and acidic residues" evidence="1">
    <location>
        <begin position="141"/>
        <end position="153"/>
    </location>
</feature>
<evidence type="ECO:0000313" key="3">
    <source>
        <dbReference type="Proteomes" id="UP000521943"/>
    </source>
</evidence>
<feature type="region of interest" description="Disordered" evidence="1">
    <location>
        <begin position="128"/>
        <end position="206"/>
    </location>
</feature>
<comment type="caution">
    <text evidence="2">The sequence shown here is derived from an EMBL/GenBank/DDBJ whole genome shotgun (WGS) entry which is preliminary data.</text>
</comment>
<proteinExistence type="predicted"/>
<organism evidence="2 3">
    <name type="scientific">Ephemerocybe angulata</name>
    <dbReference type="NCBI Taxonomy" id="980116"/>
    <lineage>
        <taxon>Eukaryota</taxon>
        <taxon>Fungi</taxon>
        <taxon>Dikarya</taxon>
        <taxon>Basidiomycota</taxon>
        <taxon>Agaricomycotina</taxon>
        <taxon>Agaricomycetes</taxon>
        <taxon>Agaricomycetidae</taxon>
        <taxon>Agaricales</taxon>
        <taxon>Agaricineae</taxon>
        <taxon>Psathyrellaceae</taxon>
        <taxon>Ephemerocybe</taxon>
    </lineage>
</organism>
<name>A0A8H6HVP2_9AGAR</name>